<dbReference type="RefSeq" id="WP_139211742.1">
    <property type="nucleotide sequence ID" value="NZ_FOFB01000002.1"/>
</dbReference>
<dbReference type="AlphaFoldDB" id="A0A1H9APR1"/>
<proteinExistence type="predicted"/>
<dbReference type="Proteomes" id="UP000199021">
    <property type="component" value="Unassembled WGS sequence"/>
</dbReference>
<organism evidence="1 2">
    <name type="scientific">Neolewinella agarilytica</name>
    <dbReference type="NCBI Taxonomy" id="478744"/>
    <lineage>
        <taxon>Bacteria</taxon>
        <taxon>Pseudomonadati</taxon>
        <taxon>Bacteroidota</taxon>
        <taxon>Saprospiria</taxon>
        <taxon>Saprospirales</taxon>
        <taxon>Lewinellaceae</taxon>
        <taxon>Neolewinella</taxon>
    </lineage>
</organism>
<sequence>MRDLSISLLSLALIICCCGHPLNAQRICDGKPLSLKYKACELETMIFIYEKLPDVSDESLAFYLFFSLDKKGNATYLSHQTYSSSAVDIPQDSITAFFESLPVFNASCRPADEKVLVLPVAIHHRVSQMWFKGQESEFLRVDNALKMGRLLTSGMVKVKMLPTLFVDRCPGWQSHGLPDCY</sequence>
<evidence type="ECO:0000313" key="2">
    <source>
        <dbReference type="Proteomes" id="UP000199021"/>
    </source>
</evidence>
<keyword evidence="2" id="KW-1185">Reference proteome</keyword>
<evidence type="ECO:0000313" key="1">
    <source>
        <dbReference type="EMBL" id="SEP78792.1"/>
    </source>
</evidence>
<dbReference type="InParanoid" id="A0A1H9APR1"/>
<name>A0A1H9APR1_9BACT</name>
<protein>
    <submittedName>
        <fullName evidence="1">Uncharacterized protein</fullName>
    </submittedName>
</protein>
<reference evidence="2" key="1">
    <citation type="submission" date="2016-10" db="EMBL/GenBank/DDBJ databases">
        <authorList>
            <person name="Varghese N."/>
            <person name="Submissions S."/>
        </authorList>
    </citation>
    <scope>NUCLEOTIDE SEQUENCE [LARGE SCALE GENOMIC DNA]</scope>
    <source>
        <strain evidence="2">DSM 24740</strain>
    </source>
</reference>
<dbReference type="EMBL" id="FOFB01000002">
    <property type="protein sequence ID" value="SEP78792.1"/>
    <property type="molecule type" value="Genomic_DNA"/>
</dbReference>
<accession>A0A1H9APR1</accession>
<gene>
    <name evidence="1" type="ORF">SAMN05444359_102184</name>
</gene>